<dbReference type="PANTHER" id="PTHR38471">
    <property type="entry name" value="FOUR HELIX BUNDLE PROTEIN"/>
    <property type="match status" value="1"/>
</dbReference>
<dbReference type="PANTHER" id="PTHR38471:SF2">
    <property type="entry name" value="FOUR HELIX BUNDLE PROTEIN"/>
    <property type="match status" value="1"/>
</dbReference>
<name>A0A1M6TPR5_XYLRU</name>
<sequence length="117" mass="13427">MKKRNVISELSIEFALRIIKLYKYLCDEKHEYDMSRQIYRSGTSIGANIAESNNAQSKADYINKLSIALKEADETEYWLTLLCLSGIISESEHDSIQKDLDIIIGTLINIIKKVKEQ</sequence>
<dbReference type="InterPro" id="IPR036583">
    <property type="entry name" value="23S_rRNA_IVS_sf"/>
</dbReference>
<dbReference type="Gene3D" id="1.20.1440.60">
    <property type="entry name" value="23S rRNA-intervening sequence"/>
    <property type="match status" value="1"/>
</dbReference>
<dbReference type="InterPro" id="IPR012657">
    <property type="entry name" value="23S_rRNA-intervening_sequence"/>
</dbReference>
<dbReference type="OrthoDB" id="285993at2"/>
<dbReference type="SUPFAM" id="SSF158446">
    <property type="entry name" value="IVS-encoded protein-like"/>
    <property type="match status" value="1"/>
</dbReference>
<dbReference type="AlphaFoldDB" id="A0A1M6TPR5"/>
<dbReference type="Pfam" id="PF05635">
    <property type="entry name" value="23S_rRNA_IVP"/>
    <property type="match status" value="1"/>
</dbReference>
<accession>A0A1M6TPR5</accession>
<protein>
    <submittedName>
        <fullName evidence="1">Four helix bundle protein</fullName>
    </submittedName>
</protein>
<dbReference type="RefSeq" id="WP_073206708.1">
    <property type="nucleotide sequence ID" value="NZ_FRBD01000006.1"/>
</dbReference>
<reference evidence="1 2" key="1">
    <citation type="submission" date="2016-11" db="EMBL/GenBank/DDBJ databases">
        <authorList>
            <person name="Jaros S."/>
            <person name="Januszkiewicz K."/>
            <person name="Wedrychowicz H."/>
        </authorList>
    </citation>
    <scope>NUCLEOTIDE SEQUENCE [LARGE SCALE GENOMIC DNA]</scope>
    <source>
        <strain evidence="1 2">KHT3</strain>
    </source>
</reference>
<organism evidence="1 2">
    <name type="scientific">Xylanibacter ruminicola</name>
    <name type="common">Prevotella ruminicola</name>
    <dbReference type="NCBI Taxonomy" id="839"/>
    <lineage>
        <taxon>Bacteria</taxon>
        <taxon>Pseudomonadati</taxon>
        <taxon>Bacteroidota</taxon>
        <taxon>Bacteroidia</taxon>
        <taxon>Bacteroidales</taxon>
        <taxon>Prevotellaceae</taxon>
        <taxon>Xylanibacter</taxon>
    </lineage>
</organism>
<dbReference type="Proteomes" id="UP000184130">
    <property type="component" value="Unassembled WGS sequence"/>
</dbReference>
<gene>
    <name evidence="1" type="ORF">SAMN05216463_106138</name>
</gene>
<evidence type="ECO:0000313" key="1">
    <source>
        <dbReference type="EMBL" id="SHK58934.1"/>
    </source>
</evidence>
<evidence type="ECO:0000313" key="2">
    <source>
        <dbReference type="Proteomes" id="UP000184130"/>
    </source>
</evidence>
<dbReference type="EMBL" id="FRBD01000006">
    <property type="protein sequence ID" value="SHK58934.1"/>
    <property type="molecule type" value="Genomic_DNA"/>
</dbReference>
<dbReference type="PIRSF" id="PIRSF035652">
    <property type="entry name" value="CHP02436"/>
    <property type="match status" value="1"/>
</dbReference>
<dbReference type="NCBIfam" id="TIGR02436">
    <property type="entry name" value="four helix bundle protein"/>
    <property type="match status" value="1"/>
</dbReference>
<proteinExistence type="predicted"/>